<dbReference type="NCBIfam" id="TIGR02937">
    <property type="entry name" value="sigma70-ECF"/>
    <property type="match status" value="1"/>
</dbReference>
<feature type="domain" description="RNA polymerase sigma-70 region 2" evidence="6">
    <location>
        <begin position="23"/>
        <end position="91"/>
    </location>
</feature>
<evidence type="ECO:0000256" key="2">
    <source>
        <dbReference type="ARBA" id="ARBA00023015"/>
    </source>
</evidence>
<sequence>MKQTDEEIIQLFKLRDERAFELLVKTYGGLINSIVSKHMYNLLSYQDECVNDILLAIWDYIECYDGTKNSFKNWIAILAKYKSLNYVKKYKKLNEEIELDKAYLVTEDEHLNRLLQHDTRKGLEAILGELKEKDRQLFTEIYFNDKSVEEVCRQTGKSKNYIYNRLSRGRKKLKTLWERGVSSDETQRI</sequence>
<evidence type="ECO:0000256" key="1">
    <source>
        <dbReference type="ARBA" id="ARBA00010641"/>
    </source>
</evidence>
<dbReference type="Proteomes" id="UP000655830">
    <property type="component" value="Unassembled WGS sequence"/>
</dbReference>
<keyword evidence="9" id="KW-1185">Reference proteome</keyword>
<dbReference type="GO" id="GO:0016987">
    <property type="term" value="F:sigma factor activity"/>
    <property type="evidence" value="ECO:0007669"/>
    <property type="project" value="UniProtKB-KW"/>
</dbReference>
<comment type="caution">
    <text evidence="8">The sequence shown here is derived from an EMBL/GenBank/DDBJ whole genome shotgun (WGS) entry which is preliminary data.</text>
</comment>
<dbReference type="SUPFAM" id="SSF88659">
    <property type="entry name" value="Sigma3 and sigma4 domains of RNA polymerase sigma factors"/>
    <property type="match status" value="1"/>
</dbReference>
<dbReference type="Gene3D" id="1.10.1740.10">
    <property type="match status" value="1"/>
</dbReference>
<gene>
    <name evidence="8" type="ORF">H8718_19645</name>
</gene>
<evidence type="ECO:0000256" key="3">
    <source>
        <dbReference type="ARBA" id="ARBA00023082"/>
    </source>
</evidence>
<dbReference type="InterPro" id="IPR014284">
    <property type="entry name" value="RNA_pol_sigma-70_dom"/>
</dbReference>
<dbReference type="InterPro" id="IPR013324">
    <property type="entry name" value="RNA_pol_sigma_r3/r4-like"/>
</dbReference>
<dbReference type="AlphaFoldDB" id="A0A926IB93"/>
<dbReference type="InterPro" id="IPR013249">
    <property type="entry name" value="RNA_pol_sigma70_r4_t2"/>
</dbReference>
<dbReference type="GO" id="GO:0006352">
    <property type="term" value="P:DNA-templated transcription initiation"/>
    <property type="evidence" value="ECO:0007669"/>
    <property type="project" value="InterPro"/>
</dbReference>
<organism evidence="8 9">
    <name type="scientific">Zhenhengia yiwuensis</name>
    <dbReference type="NCBI Taxonomy" id="2763666"/>
    <lineage>
        <taxon>Bacteria</taxon>
        <taxon>Bacillati</taxon>
        <taxon>Bacillota</taxon>
        <taxon>Clostridia</taxon>
        <taxon>Lachnospirales</taxon>
        <taxon>Lachnospiraceae</taxon>
        <taxon>Zhenhengia</taxon>
    </lineage>
</organism>
<reference evidence="8" key="1">
    <citation type="submission" date="2020-08" db="EMBL/GenBank/DDBJ databases">
        <title>Genome public.</title>
        <authorList>
            <person name="Liu C."/>
            <person name="Sun Q."/>
        </authorList>
    </citation>
    <scope>NUCLEOTIDE SEQUENCE</scope>
    <source>
        <strain evidence="8">NSJ-12</strain>
    </source>
</reference>
<dbReference type="PANTHER" id="PTHR43133:SF8">
    <property type="entry name" value="RNA POLYMERASE SIGMA FACTOR HI_1459-RELATED"/>
    <property type="match status" value="1"/>
</dbReference>
<keyword evidence="3" id="KW-0731">Sigma factor</keyword>
<evidence type="ECO:0000313" key="8">
    <source>
        <dbReference type="EMBL" id="MBC8581690.1"/>
    </source>
</evidence>
<keyword evidence="5" id="KW-0804">Transcription</keyword>
<evidence type="ECO:0000259" key="7">
    <source>
        <dbReference type="Pfam" id="PF08281"/>
    </source>
</evidence>
<dbReference type="InterPro" id="IPR013325">
    <property type="entry name" value="RNA_pol_sigma_r2"/>
</dbReference>
<evidence type="ECO:0000256" key="5">
    <source>
        <dbReference type="ARBA" id="ARBA00023163"/>
    </source>
</evidence>
<dbReference type="PANTHER" id="PTHR43133">
    <property type="entry name" value="RNA POLYMERASE ECF-TYPE SIGMA FACTO"/>
    <property type="match status" value="1"/>
</dbReference>
<dbReference type="EMBL" id="JACRSY010000075">
    <property type="protein sequence ID" value="MBC8581690.1"/>
    <property type="molecule type" value="Genomic_DNA"/>
</dbReference>
<keyword evidence="4" id="KW-0238">DNA-binding</keyword>
<protein>
    <submittedName>
        <fullName evidence="8">Sigma-70 family RNA polymerase sigma factor</fullName>
    </submittedName>
</protein>
<keyword evidence="2" id="KW-0805">Transcription regulation</keyword>
<dbReference type="InterPro" id="IPR007627">
    <property type="entry name" value="RNA_pol_sigma70_r2"/>
</dbReference>
<name>A0A926IB93_9FIRM</name>
<dbReference type="InterPro" id="IPR036388">
    <property type="entry name" value="WH-like_DNA-bd_sf"/>
</dbReference>
<dbReference type="Gene3D" id="1.10.10.10">
    <property type="entry name" value="Winged helix-like DNA-binding domain superfamily/Winged helix DNA-binding domain"/>
    <property type="match status" value="1"/>
</dbReference>
<dbReference type="Pfam" id="PF08281">
    <property type="entry name" value="Sigma70_r4_2"/>
    <property type="match status" value="1"/>
</dbReference>
<proteinExistence type="inferred from homology"/>
<dbReference type="InterPro" id="IPR039425">
    <property type="entry name" value="RNA_pol_sigma-70-like"/>
</dbReference>
<dbReference type="SUPFAM" id="SSF88946">
    <property type="entry name" value="Sigma2 domain of RNA polymerase sigma factors"/>
    <property type="match status" value="1"/>
</dbReference>
<feature type="domain" description="RNA polymerase sigma factor 70 region 4 type 2" evidence="7">
    <location>
        <begin position="123"/>
        <end position="173"/>
    </location>
</feature>
<evidence type="ECO:0000313" key="9">
    <source>
        <dbReference type="Proteomes" id="UP000655830"/>
    </source>
</evidence>
<dbReference type="Pfam" id="PF04542">
    <property type="entry name" value="Sigma70_r2"/>
    <property type="match status" value="1"/>
</dbReference>
<evidence type="ECO:0000256" key="4">
    <source>
        <dbReference type="ARBA" id="ARBA00023125"/>
    </source>
</evidence>
<dbReference type="GO" id="GO:0003677">
    <property type="term" value="F:DNA binding"/>
    <property type="evidence" value="ECO:0007669"/>
    <property type="project" value="UniProtKB-KW"/>
</dbReference>
<comment type="similarity">
    <text evidence="1">Belongs to the sigma-70 factor family. ECF subfamily.</text>
</comment>
<dbReference type="RefSeq" id="WP_249334736.1">
    <property type="nucleotide sequence ID" value="NZ_JACRSY010000075.1"/>
</dbReference>
<evidence type="ECO:0000259" key="6">
    <source>
        <dbReference type="Pfam" id="PF04542"/>
    </source>
</evidence>
<accession>A0A926IB93</accession>